<sequence>MSKLKNIKHDAFARLLAKGWKQVPAYKKVYAPDGDCRAAASRLAKRPDVVELVKSIQEDEAAKIFAAMGNNGGSTLSEIGLTPEWVATQFKVVAARALAASDFKASTDATRSLEKMIRDAETRGSDAPKTSSAKIDLESMMTILSKLAAPTVKIIDDQSAKDAEVSPMAWNRAHRAAARDEQ</sequence>
<evidence type="ECO:0000256" key="1">
    <source>
        <dbReference type="SAM" id="MobiDB-lite"/>
    </source>
</evidence>
<keyword evidence="3" id="KW-1185">Reference proteome</keyword>
<protein>
    <recommendedName>
        <fullName evidence="4">Terminase small subunit</fullName>
    </recommendedName>
</protein>
<accession>A0AAX3AF92</accession>
<dbReference type="RefSeq" id="WP_243250039.1">
    <property type="nucleotide sequence ID" value="NZ_CP084959.1"/>
</dbReference>
<gene>
    <name evidence="2" type="ORF">DSM110277_01642</name>
</gene>
<dbReference type="Proteomes" id="UP000830781">
    <property type="component" value="Chromosome"/>
</dbReference>
<evidence type="ECO:0000313" key="2">
    <source>
        <dbReference type="EMBL" id="UOA23228.1"/>
    </source>
</evidence>
<organism evidence="2 3">
    <name type="scientific">Sulfitobacter pontiacus</name>
    <dbReference type="NCBI Taxonomy" id="60137"/>
    <lineage>
        <taxon>Bacteria</taxon>
        <taxon>Pseudomonadati</taxon>
        <taxon>Pseudomonadota</taxon>
        <taxon>Alphaproteobacteria</taxon>
        <taxon>Rhodobacterales</taxon>
        <taxon>Roseobacteraceae</taxon>
        <taxon>Sulfitobacter</taxon>
    </lineage>
</organism>
<evidence type="ECO:0000313" key="3">
    <source>
        <dbReference type="Proteomes" id="UP000830781"/>
    </source>
</evidence>
<dbReference type="AlphaFoldDB" id="A0AAX3AF92"/>
<evidence type="ECO:0008006" key="4">
    <source>
        <dbReference type="Google" id="ProtNLM"/>
    </source>
</evidence>
<proteinExistence type="predicted"/>
<dbReference type="EMBL" id="CP084959">
    <property type="protein sequence ID" value="UOA23228.1"/>
    <property type="molecule type" value="Genomic_DNA"/>
</dbReference>
<name>A0AAX3AF92_9RHOB</name>
<feature type="region of interest" description="Disordered" evidence="1">
    <location>
        <begin position="163"/>
        <end position="182"/>
    </location>
</feature>
<reference evidence="3" key="1">
    <citation type="journal article" date="2022" name="Microorganisms">
        <title>Beyond the ABCs#Discovery of Three New Plasmid Types in Rhodobacterales (RepQ, RepY, RepW).</title>
        <authorList>
            <person name="Freese H.M."/>
            <person name="Ringel V."/>
            <person name="Overmann J."/>
            <person name="Petersen J."/>
        </authorList>
    </citation>
    <scope>NUCLEOTIDE SEQUENCE [LARGE SCALE GENOMIC DNA]</scope>
    <source>
        <strain evidence="3">DSM 110277</strain>
    </source>
</reference>